<reference evidence="3" key="1">
    <citation type="submission" date="2017-02" db="UniProtKB">
        <authorList>
            <consortium name="WormBaseParasite"/>
        </authorList>
    </citation>
    <scope>IDENTIFICATION</scope>
</reference>
<evidence type="ECO:0000313" key="2">
    <source>
        <dbReference type="Proteomes" id="UP000268014"/>
    </source>
</evidence>
<name>A0A0N4W3G9_HAEPC</name>
<proteinExistence type="predicted"/>
<organism evidence="3">
    <name type="scientific">Haemonchus placei</name>
    <name type="common">Barber's pole worm</name>
    <dbReference type="NCBI Taxonomy" id="6290"/>
    <lineage>
        <taxon>Eukaryota</taxon>
        <taxon>Metazoa</taxon>
        <taxon>Ecdysozoa</taxon>
        <taxon>Nematoda</taxon>
        <taxon>Chromadorea</taxon>
        <taxon>Rhabditida</taxon>
        <taxon>Rhabditina</taxon>
        <taxon>Rhabditomorpha</taxon>
        <taxon>Strongyloidea</taxon>
        <taxon>Trichostrongylidae</taxon>
        <taxon>Haemonchus</taxon>
    </lineage>
</organism>
<dbReference type="WBParaSite" id="HPLM_0000436001-mRNA-1">
    <property type="protein sequence ID" value="HPLM_0000436001-mRNA-1"/>
    <property type="gene ID" value="HPLM_0000436001"/>
</dbReference>
<dbReference type="EMBL" id="UZAF01016202">
    <property type="protein sequence ID" value="VDO23037.1"/>
    <property type="molecule type" value="Genomic_DNA"/>
</dbReference>
<protein>
    <submittedName>
        <fullName evidence="3">Ovule protein</fullName>
    </submittedName>
</protein>
<accession>A0A0N4W3G9</accession>
<sequence length="86" mass="9665">MGCRCLDFESNVSAEGRFREEPIRKKLRTFNVGRLKDVGSLDFVGLNNGCYIHCLCMGAHLFVKNILEVLLLIDKMCPAPDIYGLS</sequence>
<dbReference type="AlphaFoldDB" id="A0A0N4W3G9"/>
<gene>
    <name evidence="1" type="ORF">HPLM_LOCUS4352</name>
</gene>
<dbReference type="Proteomes" id="UP000268014">
    <property type="component" value="Unassembled WGS sequence"/>
</dbReference>
<reference evidence="1 2" key="2">
    <citation type="submission" date="2018-11" db="EMBL/GenBank/DDBJ databases">
        <authorList>
            <consortium name="Pathogen Informatics"/>
        </authorList>
    </citation>
    <scope>NUCLEOTIDE SEQUENCE [LARGE SCALE GENOMIC DNA]</scope>
    <source>
        <strain evidence="1 2">MHpl1</strain>
    </source>
</reference>
<keyword evidence="2" id="KW-1185">Reference proteome</keyword>
<evidence type="ECO:0000313" key="1">
    <source>
        <dbReference type="EMBL" id="VDO23037.1"/>
    </source>
</evidence>
<evidence type="ECO:0000313" key="3">
    <source>
        <dbReference type="WBParaSite" id="HPLM_0000436001-mRNA-1"/>
    </source>
</evidence>